<dbReference type="Gene3D" id="3.40.50.720">
    <property type="entry name" value="NAD(P)-binding Rossmann-like Domain"/>
    <property type="match status" value="1"/>
</dbReference>
<dbReference type="AlphaFoldDB" id="A0A387B429"/>
<dbReference type="EMBL" id="CP032630">
    <property type="protein sequence ID" value="AYF98342.1"/>
    <property type="molecule type" value="Genomic_DNA"/>
</dbReference>
<evidence type="ECO:0000256" key="1">
    <source>
        <dbReference type="ARBA" id="ARBA00007637"/>
    </source>
</evidence>
<dbReference type="SUPFAM" id="SSF51735">
    <property type="entry name" value="NAD(P)-binding Rossmann-fold domains"/>
    <property type="match status" value="1"/>
</dbReference>
<sequence length="366" mass="40575">MSSTSSIGSKPISPFPRRLFAGFFARGPDRDEAPERAGDCDDPCQDGSAGIHRGELCRKTFMTTYLVTGGAGFIGHHLVARLLDEGHRVIALDNGRSGRWDRVDARAERDERGIEDLTVEEWRARLDEVDVLYHLAAEKYNSSSSTPERVLDVNVVATERLFRAAVGAVEKTVFTSSLYAYGSMGPETMREADLPVPVTHYGASKLMGEHLLRVMARDAPFAWTVARLFFIYGPSQWAEGGYKSVIFSNFERIAAGVAPTIRGDGEQILDYVYIDDCIDALRLLEDHRLDGRTFNVATSSGVSINQLTSLMTEVSGYDGPVETVAADWTAGSRRVGDPEHLRGVGWLPKTELRDGLSHVWRWMNDR</sequence>
<accession>A0A387B429</accession>
<organism evidence="3 4">
    <name type="scientific">Protaetiibacter intestinalis</name>
    <dbReference type="NCBI Taxonomy" id="2419774"/>
    <lineage>
        <taxon>Bacteria</taxon>
        <taxon>Bacillati</taxon>
        <taxon>Actinomycetota</taxon>
        <taxon>Actinomycetes</taxon>
        <taxon>Micrococcales</taxon>
        <taxon>Microbacteriaceae</taxon>
        <taxon>Protaetiibacter</taxon>
    </lineage>
</organism>
<evidence type="ECO:0000313" key="4">
    <source>
        <dbReference type="Proteomes" id="UP000278886"/>
    </source>
</evidence>
<protein>
    <submittedName>
        <fullName evidence="3">NAD-dependent epimerase/dehydratase family protein</fullName>
    </submittedName>
</protein>
<evidence type="ECO:0000259" key="2">
    <source>
        <dbReference type="Pfam" id="PF01370"/>
    </source>
</evidence>
<feature type="domain" description="NAD-dependent epimerase/dehydratase" evidence="2">
    <location>
        <begin position="66"/>
        <end position="297"/>
    </location>
</feature>
<dbReference type="KEGG" id="lyd:D7I47_08785"/>
<name>A0A387B429_9MICO</name>
<comment type="similarity">
    <text evidence="1">Belongs to the NAD(P)-dependent epimerase/dehydratase family.</text>
</comment>
<keyword evidence="4" id="KW-1185">Reference proteome</keyword>
<dbReference type="Pfam" id="PF01370">
    <property type="entry name" value="Epimerase"/>
    <property type="match status" value="1"/>
</dbReference>
<dbReference type="InterPro" id="IPR036291">
    <property type="entry name" value="NAD(P)-bd_dom_sf"/>
</dbReference>
<dbReference type="PANTHER" id="PTHR43000">
    <property type="entry name" value="DTDP-D-GLUCOSE 4,6-DEHYDRATASE-RELATED"/>
    <property type="match status" value="1"/>
</dbReference>
<dbReference type="InterPro" id="IPR001509">
    <property type="entry name" value="Epimerase_deHydtase"/>
</dbReference>
<gene>
    <name evidence="3" type="ORF">D7I47_08785</name>
</gene>
<dbReference type="Proteomes" id="UP000278886">
    <property type="component" value="Chromosome"/>
</dbReference>
<evidence type="ECO:0000313" key="3">
    <source>
        <dbReference type="EMBL" id="AYF98342.1"/>
    </source>
</evidence>
<reference evidence="4" key="1">
    <citation type="submission" date="2018-09" db="EMBL/GenBank/DDBJ databases">
        <title>Genome sequencing of strain 2DFWR-13.</title>
        <authorList>
            <person name="Heo J."/>
            <person name="Kim S.-J."/>
            <person name="Kwon S.-W."/>
        </authorList>
    </citation>
    <scope>NUCLEOTIDE SEQUENCE [LARGE SCALE GENOMIC DNA]</scope>
    <source>
        <strain evidence="4">2DFWR-13</strain>
    </source>
</reference>
<proteinExistence type="inferred from homology"/>